<evidence type="ECO:0000313" key="9">
    <source>
        <dbReference type="EMBL" id="KAJ8601560.1"/>
    </source>
</evidence>
<dbReference type="GO" id="GO:0004198">
    <property type="term" value="F:calcium-dependent cysteine-type endopeptidase activity"/>
    <property type="evidence" value="ECO:0007669"/>
    <property type="project" value="InterPro"/>
</dbReference>
<dbReference type="EMBL" id="JAQMWT010000421">
    <property type="protein sequence ID" value="KAJ8601560.1"/>
    <property type="molecule type" value="Genomic_DNA"/>
</dbReference>
<name>A0AAD7XMP8_9STRA</name>
<dbReference type="PRINTS" id="PR00704">
    <property type="entry name" value="CALPAIN"/>
</dbReference>
<comment type="caution">
    <text evidence="5">Lacks conserved residue(s) required for the propagation of feature annotation.</text>
</comment>
<evidence type="ECO:0000256" key="2">
    <source>
        <dbReference type="ARBA" id="ARBA00022670"/>
    </source>
</evidence>
<dbReference type="InterPro" id="IPR001300">
    <property type="entry name" value="Peptidase_C2_calpain_cat"/>
</dbReference>
<dbReference type="InterPro" id="IPR038765">
    <property type="entry name" value="Papain-like_cys_pep_sf"/>
</dbReference>
<proteinExistence type="inferred from homology"/>
<dbReference type="SUPFAM" id="SSF54001">
    <property type="entry name" value="Cysteine proteinases"/>
    <property type="match status" value="1"/>
</dbReference>
<gene>
    <name evidence="9" type="ORF">CTAYLR_005203</name>
</gene>
<dbReference type="GO" id="GO:0006508">
    <property type="term" value="P:proteolysis"/>
    <property type="evidence" value="ECO:0007669"/>
    <property type="project" value="UniProtKB-KW"/>
</dbReference>
<reference evidence="9" key="1">
    <citation type="submission" date="2023-01" db="EMBL/GenBank/DDBJ databases">
        <title>Metagenome sequencing of chrysophaentin producing Chrysophaeum taylorii.</title>
        <authorList>
            <person name="Davison J."/>
            <person name="Bewley C."/>
        </authorList>
    </citation>
    <scope>NUCLEOTIDE SEQUENCE</scope>
    <source>
        <strain evidence="9">NIES-1699</strain>
    </source>
</reference>
<dbReference type="PROSITE" id="PS50203">
    <property type="entry name" value="CALPAIN_CAT"/>
    <property type="match status" value="1"/>
</dbReference>
<comment type="similarity">
    <text evidence="1">Belongs to the peptidase C2 family.</text>
</comment>
<evidence type="ECO:0000256" key="4">
    <source>
        <dbReference type="ARBA" id="ARBA00022807"/>
    </source>
</evidence>
<keyword evidence="2" id="KW-0645">Protease</keyword>
<dbReference type="PANTHER" id="PTHR10183">
    <property type="entry name" value="CALPAIN"/>
    <property type="match status" value="1"/>
</dbReference>
<feature type="coiled-coil region" evidence="6">
    <location>
        <begin position="81"/>
        <end position="115"/>
    </location>
</feature>
<dbReference type="Pfam" id="PF00648">
    <property type="entry name" value="Peptidase_C2"/>
    <property type="match status" value="1"/>
</dbReference>
<feature type="region of interest" description="Disordered" evidence="7">
    <location>
        <begin position="240"/>
        <end position="262"/>
    </location>
</feature>
<keyword evidence="10" id="KW-1185">Reference proteome</keyword>
<protein>
    <recommendedName>
        <fullName evidence="8">Calpain catalytic domain-containing protein</fullName>
    </recommendedName>
</protein>
<feature type="compositionally biased region" description="Acidic residues" evidence="7">
    <location>
        <begin position="13"/>
        <end position="31"/>
    </location>
</feature>
<evidence type="ECO:0000256" key="7">
    <source>
        <dbReference type="SAM" id="MobiDB-lite"/>
    </source>
</evidence>
<feature type="domain" description="Calpain catalytic" evidence="8">
    <location>
        <begin position="717"/>
        <end position="1027"/>
    </location>
</feature>
<sequence length="1401" mass="155739">MEWLAKTLGLYDANDDEDEGVEEEDEDEEEQAPPPTRRRAPPPTPKRRTRIENLKCEDDDDLEEAYERLLQGFDGEQHNFAVDLEELKSRHEADLQRLREERDSAEAALAARQKRSEQALGRLEKELSANLRKRIHEAYASSLDDNSGVLEELRRLTSKQRRDLAELRKMYAELVNRLEREREDHAEAVANAAREALDRQKAQFDARMKALMDEYVAHVKGPLAEDAARLREYLDGDGARRRSQDLDVEREQQGRERSLSQQRYSAALDAIPKDLSAKMKHAIEKENRNHAPAVARYEARLQAANDKLAGLAAEQERLEESLGKARAEQAALDMELATRMAGEKRGLAEAAAEAQAEAEAAARDRLAKAVAAAKAQARAEFEAEAARDGNQGLVKMFQNELNGLRAKLAAANRDADAAEEACDRELGQKQRALQFERNQVEAMRDALMQQAHDTGSIDGDAAASLAGGYGKKNDNNNNGAAASAARGPVTEAMLAELRMDMCALREAVQETQRELEKEREKHPIRLRWLEDQIAERQSQVAALRQKATYDQGGNHDDDDDDDDGLPKSLQSEEIMRDWRRSSRSADAMRELSKPTTRGRSSSTSKEQKLSALRERLAVVAESIAAVNEELARSDGERRQVLLERLKVLEREATLLQRMQKSGRHPRRPTSSRLLARDAMAAIQAAMETQREIENKASGLDFESAPPEALAVALGGKSFVDLRFPPLDKPSAYGPGDRGPPLAWRRSAEIFGEPAPVFLSSSTGRKRLVSPRDLVVVPEDQDNNNNNNNDAWLTSALAAIAEAAPDVVRNAFPAGGDKQGAGIYRVRVCPGGLWETITLDDYFPCDPSTGAPKFARSARPELWVLLLEKAMAKWNGSYSRLRAGFAAEGLLDLAGLPTLTIDFKHLSFRQALADGAAFAQFFRAATRNKWIACVSSPGEDTHLDGRLKTPPPVLPSGLVPARAYALLAAIDVGGRKFLRLRGRRQQQQKIASNLLTPEVRAAMAAAEGPSEEPGTFFWTSFEDALQHFRSFSAALPASPAGKPWFEKRARCCLSASDPTEIYKLTLRQDAHVFVSLHQTDERQLGAPTHYVDLGVTVVQKKGPDSFDRRRQVVIPSFKLQDAVPPTLDRQIICPSFTGGDYRRPWPAGDYVVCAYTTGSQFPVLEHQQQQQGTWPHAYDKTLMRSVTREIFSRFNRRLDGALEFGDGGEVETMLSEMGLVDTRGEAHRLATFERTTTGLVEPELAEWLSLRSDWRQILRRLGYCPSEKKDDPPRLADHRRVALAVHADALVSLQKLPDEPTLVEQAQELPLLERGHRQSYPNVDVFVLSSAKGASLLAKNVADVPRRVRVDASKSKNCKSHTGHLDVSVLLAPDQALIVHHFSPAKRGAAWGYTFDVQSQPA</sequence>
<evidence type="ECO:0000256" key="6">
    <source>
        <dbReference type="SAM" id="Coils"/>
    </source>
</evidence>
<accession>A0AAD7XMP8</accession>
<keyword evidence="6" id="KW-0175">Coiled coil</keyword>
<feature type="coiled-coil region" evidence="6">
    <location>
        <begin position="150"/>
        <end position="214"/>
    </location>
</feature>
<feature type="compositionally biased region" description="Basic residues" evidence="7">
    <location>
        <begin position="36"/>
        <end position="49"/>
    </location>
</feature>
<feature type="compositionally biased region" description="Polar residues" evidence="7">
    <location>
        <begin position="593"/>
        <end position="604"/>
    </location>
</feature>
<evidence type="ECO:0000256" key="3">
    <source>
        <dbReference type="ARBA" id="ARBA00022801"/>
    </source>
</evidence>
<dbReference type="PANTHER" id="PTHR10183:SF379">
    <property type="entry name" value="CALPAIN-5"/>
    <property type="match status" value="1"/>
</dbReference>
<feature type="region of interest" description="Disordered" evidence="7">
    <location>
        <begin position="1"/>
        <end position="58"/>
    </location>
</feature>
<dbReference type="SMART" id="SM00230">
    <property type="entry name" value="CysPc"/>
    <property type="match status" value="1"/>
</dbReference>
<evidence type="ECO:0000256" key="5">
    <source>
        <dbReference type="PROSITE-ProRule" id="PRU00239"/>
    </source>
</evidence>
<feature type="coiled-coil region" evidence="6">
    <location>
        <begin position="394"/>
        <end position="428"/>
    </location>
</feature>
<keyword evidence="3" id="KW-0378">Hydrolase</keyword>
<organism evidence="9 10">
    <name type="scientific">Chrysophaeum taylorii</name>
    <dbReference type="NCBI Taxonomy" id="2483200"/>
    <lineage>
        <taxon>Eukaryota</taxon>
        <taxon>Sar</taxon>
        <taxon>Stramenopiles</taxon>
        <taxon>Ochrophyta</taxon>
        <taxon>Pelagophyceae</taxon>
        <taxon>Pelagomonadales</taxon>
        <taxon>Pelagomonadaceae</taxon>
        <taxon>Chrysophaeum</taxon>
    </lineage>
</organism>
<evidence type="ECO:0000256" key="1">
    <source>
        <dbReference type="ARBA" id="ARBA00007623"/>
    </source>
</evidence>
<dbReference type="Proteomes" id="UP001230188">
    <property type="component" value="Unassembled WGS sequence"/>
</dbReference>
<feature type="coiled-coil region" evidence="6">
    <location>
        <begin position="294"/>
        <end position="364"/>
    </location>
</feature>
<feature type="region of interest" description="Disordered" evidence="7">
    <location>
        <begin position="539"/>
        <end position="608"/>
    </location>
</feature>
<comment type="caution">
    <text evidence="9">The sequence shown here is derived from an EMBL/GenBank/DDBJ whole genome shotgun (WGS) entry which is preliminary data.</text>
</comment>
<dbReference type="InterPro" id="IPR022684">
    <property type="entry name" value="Calpain_cysteine_protease"/>
</dbReference>
<evidence type="ECO:0000259" key="8">
    <source>
        <dbReference type="PROSITE" id="PS50203"/>
    </source>
</evidence>
<keyword evidence="4" id="KW-0788">Thiol protease</keyword>
<feature type="coiled-coil region" evidence="6">
    <location>
        <begin position="609"/>
        <end position="658"/>
    </location>
</feature>
<feature type="compositionally biased region" description="Basic and acidic residues" evidence="7">
    <location>
        <begin position="240"/>
        <end position="258"/>
    </location>
</feature>
<evidence type="ECO:0000313" key="10">
    <source>
        <dbReference type="Proteomes" id="UP001230188"/>
    </source>
</evidence>